<reference evidence="1" key="2">
    <citation type="journal article" date="2015" name="Data Brief">
        <title>Shoot transcriptome of the giant reed, Arundo donax.</title>
        <authorList>
            <person name="Barrero R.A."/>
            <person name="Guerrero F.D."/>
            <person name="Moolhuijzen P."/>
            <person name="Goolsby J.A."/>
            <person name="Tidwell J."/>
            <person name="Bellgard S.E."/>
            <person name="Bellgard M.I."/>
        </authorList>
    </citation>
    <scope>NUCLEOTIDE SEQUENCE</scope>
    <source>
        <tissue evidence="1">Shoot tissue taken approximately 20 cm above the soil surface</tissue>
    </source>
</reference>
<name>A0A0A9EZU4_ARUDO</name>
<dbReference type="AlphaFoldDB" id="A0A0A9EZU4"/>
<protein>
    <submittedName>
        <fullName evidence="1">Uncharacterized protein</fullName>
    </submittedName>
</protein>
<dbReference type="EMBL" id="GBRH01191601">
    <property type="protein sequence ID" value="JAE06295.1"/>
    <property type="molecule type" value="Transcribed_RNA"/>
</dbReference>
<proteinExistence type="predicted"/>
<organism evidence="1">
    <name type="scientific">Arundo donax</name>
    <name type="common">Giant reed</name>
    <name type="synonym">Donax arundinaceus</name>
    <dbReference type="NCBI Taxonomy" id="35708"/>
    <lineage>
        <taxon>Eukaryota</taxon>
        <taxon>Viridiplantae</taxon>
        <taxon>Streptophyta</taxon>
        <taxon>Embryophyta</taxon>
        <taxon>Tracheophyta</taxon>
        <taxon>Spermatophyta</taxon>
        <taxon>Magnoliopsida</taxon>
        <taxon>Liliopsida</taxon>
        <taxon>Poales</taxon>
        <taxon>Poaceae</taxon>
        <taxon>PACMAD clade</taxon>
        <taxon>Arundinoideae</taxon>
        <taxon>Arundineae</taxon>
        <taxon>Arundo</taxon>
    </lineage>
</organism>
<accession>A0A0A9EZU4</accession>
<reference evidence="1" key="1">
    <citation type="submission" date="2014-09" db="EMBL/GenBank/DDBJ databases">
        <authorList>
            <person name="Magalhaes I.L.F."/>
            <person name="Oliveira U."/>
            <person name="Santos F.R."/>
            <person name="Vidigal T.H.D.A."/>
            <person name="Brescovit A.D."/>
            <person name="Santos A.J."/>
        </authorList>
    </citation>
    <scope>NUCLEOTIDE SEQUENCE</scope>
    <source>
        <tissue evidence="1">Shoot tissue taken approximately 20 cm above the soil surface</tissue>
    </source>
</reference>
<sequence>MNCSQPLFRRSLMMPYHLLERLSERCRLYMSIDFHQLQGRLL</sequence>
<evidence type="ECO:0000313" key="1">
    <source>
        <dbReference type="EMBL" id="JAE06295.1"/>
    </source>
</evidence>